<evidence type="ECO:0000313" key="3">
    <source>
        <dbReference type="EMBL" id="NGO45254.1"/>
    </source>
</evidence>
<dbReference type="InterPro" id="IPR047951">
    <property type="entry name" value="Transpos_ISL3"/>
</dbReference>
<dbReference type="PANTHER" id="PTHR33498:SF1">
    <property type="entry name" value="TRANSPOSASE FOR INSERTION SEQUENCE ELEMENT IS1557"/>
    <property type="match status" value="1"/>
</dbReference>
<feature type="domain" description="Transposase IS204/IS1001/IS1096/IS1165 DDE" evidence="2">
    <location>
        <begin position="17"/>
        <end position="67"/>
    </location>
</feature>
<reference evidence="3 4" key="1">
    <citation type="submission" date="2020-02" db="EMBL/GenBank/DDBJ databases">
        <title>Whole-genome analyses of novel actinobacteria.</title>
        <authorList>
            <person name="Sahin N."/>
            <person name="Tokatli A."/>
        </authorList>
    </citation>
    <scope>NUCLEOTIDE SEQUENCE [LARGE SCALE GENOMIC DNA]</scope>
    <source>
        <strain evidence="3 4">YC419</strain>
    </source>
</reference>
<organism evidence="3 4">
    <name type="scientific">Streptomyces ureilyticus</name>
    <dbReference type="NCBI Taxonomy" id="1775131"/>
    <lineage>
        <taxon>Bacteria</taxon>
        <taxon>Bacillati</taxon>
        <taxon>Actinomycetota</taxon>
        <taxon>Actinomycetes</taxon>
        <taxon>Kitasatosporales</taxon>
        <taxon>Streptomycetaceae</taxon>
        <taxon>Streptomyces</taxon>
    </lineage>
</organism>
<comment type="caution">
    <text evidence="3">The sequence shown here is derived from an EMBL/GenBank/DDBJ whole genome shotgun (WGS) entry which is preliminary data.</text>
</comment>
<feature type="region of interest" description="Disordered" evidence="1">
    <location>
        <begin position="50"/>
        <end position="69"/>
    </location>
</feature>
<dbReference type="PANTHER" id="PTHR33498">
    <property type="entry name" value="TRANSPOSASE FOR INSERTION SEQUENCE ELEMENT IS1557"/>
    <property type="match status" value="1"/>
</dbReference>
<dbReference type="Proteomes" id="UP001518140">
    <property type="component" value="Unassembled WGS sequence"/>
</dbReference>
<name>A0ABX0DWM1_9ACTN</name>
<dbReference type="InterPro" id="IPR002560">
    <property type="entry name" value="Transposase_DDE"/>
</dbReference>
<protein>
    <submittedName>
        <fullName evidence="3">Transposase</fullName>
    </submittedName>
</protein>
<evidence type="ECO:0000259" key="2">
    <source>
        <dbReference type="Pfam" id="PF01610"/>
    </source>
</evidence>
<dbReference type="EMBL" id="JAAKZX010000085">
    <property type="protein sequence ID" value="NGO45254.1"/>
    <property type="molecule type" value="Genomic_DNA"/>
</dbReference>
<evidence type="ECO:0000256" key="1">
    <source>
        <dbReference type="SAM" id="MobiDB-lite"/>
    </source>
</evidence>
<keyword evidence="4" id="KW-1185">Reference proteome</keyword>
<sequence>MAQLVAPPVPARAPRILGIDEFAFRKGRTYGTVLVDVENSRPVDVLPDRETGSVADWLPGAPRRRDRVP</sequence>
<dbReference type="Pfam" id="PF01610">
    <property type="entry name" value="DDE_Tnp_ISL3"/>
    <property type="match status" value="1"/>
</dbReference>
<proteinExistence type="predicted"/>
<accession>A0ABX0DWM1</accession>
<gene>
    <name evidence="3" type="ORF">G6048_24920</name>
</gene>
<evidence type="ECO:0000313" key="4">
    <source>
        <dbReference type="Proteomes" id="UP001518140"/>
    </source>
</evidence>